<accession>A0ABW6D5J8</accession>
<comment type="caution">
    <text evidence="2">The sequence shown here is derived from an EMBL/GenBank/DDBJ whole genome shotgun (WGS) entry which is preliminary data.</text>
</comment>
<reference evidence="2 3" key="1">
    <citation type="submission" date="2024-03" db="EMBL/GenBank/DDBJ databases">
        <title>Aquirufa genome sequencing.</title>
        <authorList>
            <person name="Pitt A."/>
            <person name="Hahn M.W."/>
        </authorList>
    </citation>
    <scope>NUCLEOTIDE SEQUENCE [LARGE SCALE GENOMIC DNA]</scope>
    <source>
        <strain evidence="2 3">PLAD-142S6K</strain>
    </source>
</reference>
<name>A0ABW6D5J8_9BACT</name>
<feature type="non-terminal residue" evidence="2">
    <location>
        <position position="1"/>
    </location>
</feature>
<dbReference type="Proteomes" id="UP001598114">
    <property type="component" value="Unassembled WGS sequence"/>
</dbReference>
<evidence type="ECO:0000313" key="3">
    <source>
        <dbReference type="Proteomes" id="UP001598114"/>
    </source>
</evidence>
<dbReference type="Pfam" id="PF13333">
    <property type="entry name" value="rve_2"/>
    <property type="match status" value="1"/>
</dbReference>
<evidence type="ECO:0000313" key="2">
    <source>
        <dbReference type="EMBL" id="MFD3277031.1"/>
    </source>
</evidence>
<evidence type="ECO:0000259" key="1">
    <source>
        <dbReference type="Pfam" id="PF13333"/>
    </source>
</evidence>
<protein>
    <submittedName>
        <fullName evidence="2">IS3 family transposase</fullName>
    </submittedName>
</protein>
<gene>
    <name evidence="2" type="ORF">SKC38_12460</name>
</gene>
<proteinExistence type="predicted"/>
<dbReference type="EMBL" id="JBBKYA010000014">
    <property type="protein sequence ID" value="MFD3277031.1"/>
    <property type="molecule type" value="Genomic_DNA"/>
</dbReference>
<feature type="domain" description="Integrase catalytic" evidence="1">
    <location>
        <begin position="1"/>
        <end position="37"/>
    </location>
</feature>
<dbReference type="RefSeq" id="WP_377977467.1">
    <property type="nucleotide sequence ID" value="NZ_JBBKYA010000014.1"/>
</dbReference>
<dbReference type="InterPro" id="IPR001584">
    <property type="entry name" value="Integrase_cat-core"/>
</dbReference>
<organism evidence="2 3">
    <name type="scientific">Aquirufa echingensis</name>
    <dbReference type="NCBI Taxonomy" id="3096516"/>
    <lineage>
        <taxon>Bacteria</taxon>
        <taxon>Pseudomonadati</taxon>
        <taxon>Bacteroidota</taxon>
        <taxon>Cytophagia</taxon>
        <taxon>Cytophagales</taxon>
        <taxon>Flectobacillaceae</taxon>
        <taxon>Aquirufa</taxon>
    </lineage>
</organism>
<sequence length="53" mass="6435">FGTLKSELFYLNKYESIKQLKKEINEYIKYYNYERIKLNLNGDLLPKNCTILN</sequence>
<keyword evidence="3" id="KW-1185">Reference proteome</keyword>